<dbReference type="AlphaFoldDB" id="A0AA52EHZ7"/>
<keyword evidence="4 7" id="KW-0812">Transmembrane</keyword>
<evidence type="ECO:0000259" key="8">
    <source>
        <dbReference type="Pfam" id="PF02687"/>
    </source>
</evidence>
<evidence type="ECO:0000256" key="5">
    <source>
        <dbReference type="ARBA" id="ARBA00022989"/>
    </source>
</evidence>
<dbReference type="Pfam" id="PF12704">
    <property type="entry name" value="MacB_PCD"/>
    <property type="match status" value="1"/>
</dbReference>
<keyword evidence="5 7" id="KW-1133">Transmembrane helix</keyword>
<dbReference type="KEGG" id="tmk:QGN29_12630"/>
<feature type="transmembrane region" description="Helical" evidence="7">
    <location>
        <begin position="270"/>
        <end position="295"/>
    </location>
</feature>
<organism evidence="10 11">
    <name type="scientific">Temperatibacter marinus</name>
    <dbReference type="NCBI Taxonomy" id="1456591"/>
    <lineage>
        <taxon>Bacteria</taxon>
        <taxon>Pseudomonadati</taxon>
        <taxon>Pseudomonadota</taxon>
        <taxon>Alphaproteobacteria</taxon>
        <taxon>Kordiimonadales</taxon>
        <taxon>Temperatibacteraceae</taxon>
        <taxon>Temperatibacter</taxon>
    </lineage>
</organism>
<evidence type="ECO:0000313" key="11">
    <source>
        <dbReference type="Proteomes" id="UP001268683"/>
    </source>
</evidence>
<dbReference type="PANTHER" id="PTHR30489">
    <property type="entry name" value="LIPOPROTEIN-RELEASING SYSTEM TRANSMEMBRANE PROTEIN LOLE"/>
    <property type="match status" value="1"/>
</dbReference>
<sequence>MISRFEWAISKRYLLSRGGEGSLSVIAIIASIAIALAVATLITVMSVMNGFRLELIDKVLGYNGHILLQGYGGKITDYDQLEKEVNIHDKIIRSTAFTESQIMLMQNGRGWGAIARGYTPEKFSLEGLGFSKLLEGAFPEDPEAEGLVLGHQLAKNLGVKVGDDITMVSPNMQSTPFGSRLRYNSYPVMAVVEIGVYQFDESFVGMPIGLAQRFFSMQDQVTTIELFVENPEEVPLLKEDIQNIVGNRAYVTHWLEFNSSIVGALNTERVAMFLVVMMIIVVAVFNISSSLFMLVKDKASDIAILRTMGAKRGSILKVFIIIGLCVGGVGILAGVGLASIIISNLDSIKSGIEQMLGLNLWDPSVRFISNMRAVVVWEEVVFTISSALFLSFIATIPPALRAAKTNPISILRSE</sequence>
<keyword evidence="11" id="KW-1185">Reference proteome</keyword>
<gene>
    <name evidence="10" type="ORF">QGN29_12630</name>
</gene>
<feature type="transmembrane region" description="Helical" evidence="7">
    <location>
        <begin position="21"/>
        <end position="48"/>
    </location>
</feature>
<dbReference type="InterPro" id="IPR025857">
    <property type="entry name" value="MacB_PCD"/>
</dbReference>
<dbReference type="Proteomes" id="UP001268683">
    <property type="component" value="Chromosome"/>
</dbReference>
<dbReference type="Pfam" id="PF02687">
    <property type="entry name" value="FtsX"/>
    <property type="match status" value="1"/>
</dbReference>
<protein>
    <submittedName>
        <fullName evidence="10">ABC transporter permease</fullName>
    </submittedName>
</protein>
<feature type="domain" description="ABC3 transporter permease C-terminal" evidence="8">
    <location>
        <begin position="274"/>
        <end position="407"/>
    </location>
</feature>
<evidence type="ECO:0000256" key="3">
    <source>
        <dbReference type="ARBA" id="ARBA00022475"/>
    </source>
</evidence>
<feature type="transmembrane region" description="Helical" evidence="7">
    <location>
        <begin position="316"/>
        <end position="342"/>
    </location>
</feature>
<dbReference type="RefSeq" id="WP_310798232.1">
    <property type="nucleotide sequence ID" value="NZ_CP123872.1"/>
</dbReference>
<evidence type="ECO:0000313" key="10">
    <source>
        <dbReference type="EMBL" id="WND02396.1"/>
    </source>
</evidence>
<proteinExistence type="inferred from homology"/>
<feature type="transmembrane region" description="Helical" evidence="7">
    <location>
        <begin position="380"/>
        <end position="400"/>
    </location>
</feature>
<dbReference type="GO" id="GO:0044874">
    <property type="term" value="P:lipoprotein localization to outer membrane"/>
    <property type="evidence" value="ECO:0007669"/>
    <property type="project" value="TreeGrafter"/>
</dbReference>
<dbReference type="EMBL" id="CP123872">
    <property type="protein sequence ID" value="WND02396.1"/>
    <property type="molecule type" value="Genomic_DNA"/>
</dbReference>
<dbReference type="InterPro" id="IPR003838">
    <property type="entry name" value="ABC3_permease_C"/>
</dbReference>
<dbReference type="InterPro" id="IPR051447">
    <property type="entry name" value="Lipoprotein-release_system"/>
</dbReference>
<feature type="domain" description="MacB-like periplasmic core" evidence="9">
    <location>
        <begin position="28"/>
        <end position="243"/>
    </location>
</feature>
<evidence type="ECO:0000259" key="9">
    <source>
        <dbReference type="Pfam" id="PF12704"/>
    </source>
</evidence>
<evidence type="ECO:0000256" key="1">
    <source>
        <dbReference type="ARBA" id="ARBA00004651"/>
    </source>
</evidence>
<dbReference type="PANTHER" id="PTHR30489:SF0">
    <property type="entry name" value="LIPOPROTEIN-RELEASING SYSTEM TRANSMEMBRANE PROTEIN LOLE"/>
    <property type="match status" value="1"/>
</dbReference>
<evidence type="ECO:0000256" key="4">
    <source>
        <dbReference type="ARBA" id="ARBA00022692"/>
    </source>
</evidence>
<keyword evidence="6 7" id="KW-0472">Membrane</keyword>
<keyword evidence="3" id="KW-1003">Cell membrane</keyword>
<accession>A0AA52EHZ7</accession>
<comment type="subcellular location">
    <subcellularLocation>
        <location evidence="1">Cell membrane</location>
        <topology evidence="1">Multi-pass membrane protein</topology>
    </subcellularLocation>
</comment>
<evidence type="ECO:0000256" key="6">
    <source>
        <dbReference type="ARBA" id="ARBA00023136"/>
    </source>
</evidence>
<reference evidence="10" key="1">
    <citation type="submission" date="2023-04" db="EMBL/GenBank/DDBJ databases">
        <title>Complete genome sequence of Temperatibacter marinus.</title>
        <authorList>
            <person name="Rong J.-C."/>
            <person name="Yi M.-L."/>
            <person name="Zhao Q."/>
        </authorList>
    </citation>
    <scope>NUCLEOTIDE SEQUENCE</scope>
    <source>
        <strain evidence="10">NBRC 110045</strain>
    </source>
</reference>
<name>A0AA52EHZ7_9PROT</name>
<evidence type="ECO:0000256" key="7">
    <source>
        <dbReference type="SAM" id="Phobius"/>
    </source>
</evidence>
<evidence type="ECO:0000256" key="2">
    <source>
        <dbReference type="ARBA" id="ARBA00005236"/>
    </source>
</evidence>
<dbReference type="GO" id="GO:0098797">
    <property type="term" value="C:plasma membrane protein complex"/>
    <property type="evidence" value="ECO:0007669"/>
    <property type="project" value="TreeGrafter"/>
</dbReference>
<comment type="similarity">
    <text evidence="2">Belongs to the ABC-4 integral membrane protein family. LolC/E subfamily.</text>
</comment>